<dbReference type="InterPro" id="IPR052222">
    <property type="entry name" value="DESIGUAL"/>
</dbReference>
<feature type="signal peptide" evidence="8">
    <location>
        <begin position="1"/>
        <end position="20"/>
    </location>
</feature>
<evidence type="ECO:0000256" key="5">
    <source>
        <dbReference type="ARBA" id="ARBA00023136"/>
    </source>
</evidence>
<evidence type="ECO:0000256" key="8">
    <source>
        <dbReference type="SAM" id="SignalP"/>
    </source>
</evidence>
<comment type="subcellular location">
    <subcellularLocation>
        <location evidence="1">Endomembrane system</location>
        <topology evidence="1">Multi-pass membrane protein</topology>
    </subcellularLocation>
</comment>
<evidence type="ECO:0000256" key="7">
    <source>
        <dbReference type="SAM" id="Phobius"/>
    </source>
</evidence>
<keyword evidence="2 7" id="KW-0812">Transmembrane</keyword>
<comment type="similarity">
    <text evidence="6">Belongs to the DESIGUAL family.</text>
</comment>
<keyword evidence="4 7" id="KW-1133">Transmembrane helix</keyword>
<dbReference type="Pfam" id="PF06749">
    <property type="entry name" value="DUF1218"/>
    <property type="match status" value="1"/>
</dbReference>
<dbReference type="PANTHER" id="PTHR31769">
    <property type="entry name" value="OS07G0462200 PROTEIN-RELATED"/>
    <property type="match status" value="1"/>
</dbReference>
<feature type="transmembrane region" description="Helical" evidence="7">
    <location>
        <begin position="56"/>
        <end position="81"/>
    </location>
</feature>
<proteinExistence type="inferred from homology"/>
<evidence type="ECO:0000256" key="2">
    <source>
        <dbReference type="ARBA" id="ARBA00022692"/>
    </source>
</evidence>
<name>A0AAQ3Q0M7_9LILI</name>
<feature type="chain" id="PRO_5042812991" evidence="8">
    <location>
        <begin position="21"/>
        <end position="170"/>
    </location>
</feature>
<dbReference type="EMBL" id="CP136890">
    <property type="protein sequence ID" value="WOK91882.1"/>
    <property type="molecule type" value="Genomic_DNA"/>
</dbReference>
<dbReference type="GO" id="GO:0012505">
    <property type="term" value="C:endomembrane system"/>
    <property type="evidence" value="ECO:0007669"/>
    <property type="project" value="UniProtKB-SubCell"/>
</dbReference>
<dbReference type="AlphaFoldDB" id="A0AAQ3Q0M7"/>
<keyword evidence="3 8" id="KW-0732">Signal</keyword>
<sequence>MARAEAVLVCLLIVAMDVAAGVFGMEAEAAQNKGRHLKLFFIECKEPVRQAYKFGLAAAALLGLSHAIANVLGGCACICSGEQWSKSSPSRRMAAATLILSWTVVVVGFTMLIIGAMSNSKSRATCGLSRRRFLSIGGILCFVHGLLCLIYYVCADASRKDEGTTHGFRA</sequence>
<evidence type="ECO:0000256" key="3">
    <source>
        <dbReference type="ARBA" id="ARBA00022729"/>
    </source>
</evidence>
<accession>A0AAQ3Q0M7</accession>
<organism evidence="9 10">
    <name type="scientific">Canna indica</name>
    <name type="common">Indian-shot</name>
    <dbReference type="NCBI Taxonomy" id="4628"/>
    <lineage>
        <taxon>Eukaryota</taxon>
        <taxon>Viridiplantae</taxon>
        <taxon>Streptophyta</taxon>
        <taxon>Embryophyta</taxon>
        <taxon>Tracheophyta</taxon>
        <taxon>Spermatophyta</taxon>
        <taxon>Magnoliopsida</taxon>
        <taxon>Liliopsida</taxon>
        <taxon>Zingiberales</taxon>
        <taxon>Cannaceae</taxon>
        <taxon>Canna</taxon>
    </lineage>
</organism>
<dbReference type="InterPro" id="IPR009606">
    <property type="entry name" value="DEAL/Modifying_wall_lignin1/2"/>
</dbReference>
<dbReference type="Proteomes" id="UP001327560">
    <property type="component" value="Chromosome 1"/>
</dbReference>
<feature type="transmembrane region" description="Helical" evidence="7">
    <location>
        <begin position="93"/>
        <end position="114"/>
    </location>
</feature>
<evidence type="ECO:0000256" key="6">
    <source>
        <dbReference type="ARBA" id="ARBA00029467"/>
    </source>
</evidence>
<keyword evidence="5 7" id="KW-0472">Membrane</keyword>
<protein>
    <submittedName>
        <fullName evidence="9">Uncharacterized protein</fullName>
    </submittedName>
</protein>
<evidence type="ECO:0000256" key="4">
    <source>
        <dbReference type="ARBA" id="ARBA00022989"/>
    </source>
</evidence>
<evidence type="ECO:0000313" key="10">
    <source>
        <dbReference type="Proteomes" id="UP001327560"/>
    </source>
</evidence>
<reference evidence="9 10" key="1">
    <citation type="submission" date="2023-10" db="EMBL/GenBank/DDBJ databases">
        <title>Chromosome-scale genome assembly provides insights into flower coloration mechanisms of Canna indica.</title>
        <authorList>
            <person name="Li C."/>
        </authorList>
    </citation>
    <scope>NUCLEOTIDE SEQUENCE [LARGE SCALE GENOMIC DNA]</scope>
    <source>
        <tissue evidence="9">Flower</tissue>
    </source>
</reference>
<keyword evidence="10" id="KW-1185">Reference proteome</keyword>
<evidence type="ECO:0000256" key="1">
    <source>
        <dbReference type="ARBA" id="ARBA00004127"/>
    </source>
</evidence>
<gene>
    <name evidence="9" type="ORF">Cni_G00573</name>
</gene>
<feature type="transmembrane region" description="Helical" evidence="7">
    <location>
        <begin position="134"/>
        <end position="154"/>
    </location>
</feature>
<evidence type="ECO:0000313" key="9">
    <source>
        <dbReference type="EMBL" id="WOK91882.1"/>
    </source>
</evidence>